<feature type="domain" description="Major facilitator superfamily (MFS) profile" evidence="6">
    <location>
        <begin position="22"/>
        <end position="434"/>
    </location>
</feature>
<dbReference type="PANTHER" id="PTHR23508">
    <property type="entry name" value="CARBOXYLIC ACID TRANSPORTER PROTEIN HOMOLOG"/>
    <property type="match status" value="1"/>
</dbReference>
<dbReference type="GO" id="GO:0005886">
    <property type="term" value="C:plasma membrane"/>
    <property type="evidence" value="ECO:0007669"/>
    <property type="project" value="TreeGrafter"/>
</dbReference>
<feature type="transmembrane region" description="Helical" evidence="5">
    <location>
        <begin position="57"/>
        <end position="75"/>
    </location>
</feature>
<reference evidence="7 8" key="1">
    <citation type="submission" date="2019-03" db="EMBL/GenBank/DDBJ databases">
        <title>Genomic analyses of the natural microbiome of Caenorhabditis elegans.</title>
        <authorList>
            <person name="Samuel B."/>
        </authorList>
    </citation>
    <scope>NUCLEOTIDE SEQUENCE [LARGE SCALE GENOMIC DNA]</scope>
    <source>
        <strain evidence="7 8">JUb89</strain>
    </source>
</reference>
<evidence type="ECO:0000256" key="4">
    <source>
        <dbReference type="ARBA" id="ARBA00023136"/>
    </source>
</evidence>
<evidence type="ECO:0000313" key="8">
    <source>
        <dbReference type="Proteomes" id="UP000294963"/>
    </source>
</evidence>
<dbReference type="PROSITE" id="PS00216">
    <property type="entry name" value="SUGAR_TRANSPORT_1"/>
    <property type="match status" value="1"/>
</dbReference>
<protein>
    <submittedName>
        <fullName evidence="7">AAHS family 4-hydroxybenzoate transporter-like MFS transporter</fullName>
    </submittedName>
</protein>
<feature type="transmembrane region" description="Helical" evidence="5">
    <location>
        <begin position="323"/>
        <end position="343"/>
    </location>
</feature>
<name>A0A4R1XTZ6_ACICA</name>
<evidence type="ECO:0000256" key="2">
    <source>
        <dbReference type="ARBA" id="ARBA00022692"/>
    </source>
</evidence>
<evidence type="ECO:0000313" key="7">
    <source>
        <dbReference type="EMBL" id="TCM67079.1"/>
    </source>
</evidence>
<feature type="transmembrane region" description="Helical" evidence="5">
    <location>
        <begin position="349"/>
        <end position="373"/>
    </location>
</feature>
<dbReference type="PROSITE" id="PS50850">
    <property type="entry name" value="MFS"/>
    <property type="match status" value="1"/>
</dbReference>
<gene>
    <name evidence="7" type="ORF">EC844_110120</name>
</gene>
<dbReference type="CDD" id="cd17365">
    <property type="entry name" value="MFS_PcaK_like"/>
    <property type="match status" value="1"/>
</dbReference>
<feature type="transmembrane region" description="Helical" evidence="5">
    <location>
        <begin position="87"/>
        <end position="107"/>
    </location>
</feature>
<evidence type="ECO:0000256" key="3">
    <source>
        <dbReference type="ARBA" id="ARBA00022989"/>
    </source>
</evidence>
<evidence type="ECO:0000256" key="5">
    <source>
        <dbReference type="SAM" id="Phobius"/>
    </source>
</evidence>
<dbReference type="AlphaFoldDB" id="A0A4R1XTZ6"/>
<dbReference type="GO" id="GO:0046943">
    <property type="term" value="F:carboxylic acid transmembrane transporter activity"/>
    <property type="evidence" value="ECO:0007669"/>
    <property type="project" value="TreeGrafter"/>
</dbReference>
<comment type="subcellular location">
    <subcellularLocation>
        <location evidence="1">Membrane</location>
        <topology evidence="1">Multi-pass membrane protein</topology>
    </subcellularLocation>
</comment>
<accession>A0A4R1XTZ6</accession>
<dbReference type="SUPFAM" id="SSF103473">
    <property type="entry name" value="MFS general substrate transporter"/>
    <property type="match status" value="1"/>
</dbReference>
<dbReference type="InterPro" id="IPR005829">
    <property type="entry name" value="Sugar_transporter_CS"/>
</dbReference>
<evidence type="ECO:0000259" key="6">
    <source>
        <dbReference type="PROSITE" id="PS50850"/>
    </source>
</evidence>
<comment type="caution">
    <text evidence="7">The sequence shown here is derived from an EMBL/GenBank/DDBJ whole genome shotgun (WGS) entry which is preliminary data.</text>
</comment>
<dbReference type="Proteomes" id="UP000294963">
    <property type="component" value="Unassembled WGS sequence"/>
</dbReference>
<feature type="transmembrane region" description="Helical" evidence="5">
    <location>
        <begin position="113"/>
        <end position="132"/>
    </location>
</feature>
<dbReference type="InterPro" id="IPR036259">
    <property type="entry name" value="MFS_trans_sf"/>
</dbReference>
<dbReference type="InterPro" id="IPR011701">
    <property type="entry name" value="MFS"/>
</dbReference>
<keyword evidence="8" id="KW-1185">Reference proteome</keyword>
<proteinExistence type="predicted"/>
<feature type="transmembrane region" description="Helical" evidence="5">
    <location>
        <begin position="292"/>
        <end position="311"/>
    </location>
</feature>
<dbReference type="PANTHER" id="PTHR23508:SF10">
    <property type="entry name" value="CARBOXYLIC ACID TRANSPORTER PROTEIN HOMOLOG"/>
    <property type="match status" value="1"/>
</dbReference>
<dbReference type="OrthoDB" id="5368493at2"/>
<dbReference type="InterPro" id="IPR020846">
    <property type="entry name" value="MFS_dom"/>
</dbReference>
<evidence type="ECO:0000256" key="1">
    <source>
        <dbReference type="ARBA" id="ARBA00004141"/>
    </source>
</evidence>
<dbReference type="EMBL" id="SLVJ01000010">
    <property type="protein sequence ID" value="TCM67079.1"/>
    <property type="molecule type" value="Genomic_DNA"/>
</dbReference>
<feature type="transmembrane region" description="Helical" evidence="5">
    <location>
        <begin position="410"/>
        <end position="432"/>
    </location>
</feature>
<keyword evidence="2 5" id="KW-0812">Transmembrane</keyword>
<feature type="transmembrane region" description="Helical" evidence="5">
    <location>
        <begin position="174"/>
        <end position="193"/>
    </location>
</feature>
<feature type="transmembrane region" description="Helical" evidence="5">
    <location>
        <begin position="144"/>
        <end position="168"/>
    </location>
</feature>
<keyword evidence="3 5" id="KW-1133">Transmembrane helix</keyword>
<sequence length="448" mass="48406">MQTIDANTIIDREKLSPLQWMVFILGFLVFFSDGLDTGIIGFIAPALLDDWGITKPALAPVLSAALVGMSIGALVSGPLADKFGRKGVIVMTTLLFSGFTILCGFADSTQELMIYRFLTGIGLGAAMPNISTMVSEYMPAKRKAFLTGLAGCGFMLGISCGGVLSAYLLENMGWAKVIILGGTIPLLLVLVLMTKLPESTQYLIKGQQQDKARKILERLQGQPFSGPVKLVLSQSENPSSESPVKMVLGKYFWGSAMLWLCCFMSLLVFYLLTSWMPTILKTAGFSTQQFSLIAAIFPFGGVVGAVVMGWYMDKVNPTSVIKYAYLFAFILFLITGMIGSSVVLLGISIFMIGALLVGAQSSLLPLAALFYPSSCRAVGVSWMHGIGRIGAIFGAFYGSLIFTFDLSLSGIFYILAIPTLISFIALSIKVMYEKSQRNQQLHISQVGK</sequence>
<feature type="transmembrane region" description="Helical" evidence="5">
    <location>
        <begin position="385"/>
        <end position="404"/>
    </location>
</feature>
<feature type="transmembrane region" description="Helical" evidence="5">
    <location>
        <begin position="251"/>
        <end position="272"/>
    </location>
</feature>
<dbReference type="Pfam" id="PF07690">
    <property type="entry name" value="MFS_1"/>
    <property type="match status" value="1"/>
</dbReference>
<organism evidence="7 8">
    <name type="scientific">Acinetobacter calcoaceticus</name>
    <dbReference type="NCBI Taxonomy" id="471"/>
    <lineage>
        <taxon>Bacteria</taxon>
        <taxon>Pseudomonadati</taxon>
        <taxon>Pseudomonadota</taxon>
        <taxon>Gammaproteobacteria</taxon>
        <taxon>Moraxellales</taxon>
        <taxon>Moraxellaceae</taxon>
        <taxon>Acinetobacter</taxon>
        <taxon>Acinetobacter calcoaceticus/baumannii complex</taxon>
    </lineage>
</organism>
<feature type="transmembrane region" description="Helical" evidence="5">
    <location>
        <begin position="20"/>
        <end position="45"/>
    </location>
</feature>
<keyword evidence="4 5" id="KW-0472">Membrane</keyword>
<dbReference type="Gene3D" id="1.20.1250.20">
    <property type="entry name" value="MFS general substrate transporter like domains"/>
    <property type="match status" value="1"/>
</dbReference>